<evidence type="ECO:0000313" key="3">
    <source>
        <dbReference type="Proteomes" id="UP000307173"/>
    </source>
</evidence>
<dbReference type="AlphaFoldDB" id="A0A4T0X435"/>
<gene>
    <name evidence="2" type="ORF">CANINC_001505</name>
</gene>
<dbReference type="GO" id="GO:0006654">
    <property type="term" value="P:phosphatidic acid biosynthetic process"/>
    <property type="evidence" value="ECO:0007669"/>
    <property type="project" value="TreeGrafter"/>
</dbReference>
<comment type="caution">
    <text evidence="2">The sequence shown here is derived from an EMBL/GenBank/DDBJ whole genome shotgun (WGS) entry which is preliminary data.</text>
</comment>
<dbReference type="GO" id="GO:0055088">
    <property type="term" value="P:lipid homeostasis"/>
    <property type="evidence" value="ECO:0007669"/>
    <property type="project" value="TreeGrafter"/>
</dbReference>
<dbReference type="GO" id="GO:0004623">
    <property type="term" value="F:phospholipase A2 activity"/>
    <property type="evidence" value="ECO:0007669"/>
    <property type="project" value="TreeGrafter"/>
</dbReference>
<dbReference type="GO" id="GO:0042171">
    <property type="term" value="F:lysophosphatidic acid acyltransferase activity"/>
    <property type="evidence" value="ECO:0007669"/>
    <property type="project" value="TreeGrafter"/>
</dbReference>
<evidence type="ECO:0000259" key="1">
    <source>
        <dbReference type="Pfam" id="PF00561"/>
    </source>
</evidence>
<dbReference type="Proteomes" id="UP000307173">
    <property type="component" value="Unassembled WGS sequence"/>
</dbReference>
<dbReference type="Gene3D" id="3.40.50.1820">
    <property type="entry name" value="alpha/beta hydrolase"/>
    <property type="match status" value="1"/>
</dbReference>
<keyword evidence="3" id="KW-1185">Reference proteome</keyword>
<evidence type="ECO:0000313" key="2">
    <source>
        <dbReference type="EMBL" id="TID29993.1"/>
    </source>
</evidence>
<proteinExistence type="predicted"/>
<dbReference type="SUPFAM" id="SSF53474">
    <property type="entry name" value="alpha/beta-Hydrolases"/>
    <property type="match status" value="1"/>
</dbReference>
<organism evidence="2 3">
    <name type="scientific">Pichia inconspicua</name>
    <dbReference type="NCBI Taxonomy" id="52247"/>
    <lineage>
        <taxon>Eukaryota</taxon>
        <taxon>Fungi</taxon>
        <taxon>Dikarya</taxon>
        <taxon>Ascomycota</taxon>
        <taxon>Saccharomycotina</taxon>
        <taxon>Pichiomycetes</taxon>
        <taxon>Pichiales</taxon>
        <taxon>Pichiaceae</taxon>
        <taxon>Pichia</taxon>
    </lineage>
</organism>
<name>A0A4T0X435_9ASCO</name>
<dbReference type="InterPro" id="IPR029058">
    <property type="entry name" value="AB_hydrolase_fold"/>
</dbReference>
<dbReference type="GO" id="GO:0005743">
    <property type="term" value="C:mitochondrial inner membrane"/>
    <property type="evidence" value="ECO:0007669"/>
    <property type="project" value="TreeGrafter"/>
</dbReference>
<dbReference type="OrthoDB" id="7457040at2759"/>
<dbReference type="STRING" id="52247.A0A4T0X435"/>
<dbReference type="InterPro" id="IPR000073">
    <property type="entry name" value="AB_hydrolase_1"/>
</dbReference>
<dbReference type="Pfam" id="PF00561">
    <property type="entry name" value="Abhydrolase_1"/>
    <property type="match status" value="1"/>
</dbReference>
<sequence length="542" mass="62598">MKLVHTYTTRTCISLQRFHLKLQFTRSYVSGGKSGDSTSNDAKPPRLHYESDWMKSFNIWYNEICNYDDGDKIAQDNFLKYVLPWYHSKELVETSRQNIRAFNVQTTLSKYKEQNTTDKDQWYLNEIRVEKGNPEAVDVQHLVLLHGYGASSGWFYKNFQGIIENSSKVNNLSIHGLDMIGFGLSGRPYVRFKHDLDTSGSLNIKTEGIKWGKFSTCSKCGGHLDGKKSKELHWCDCSAEEEDLRKGTEEGKARIIVSKSDIVDYLNNHQELIDEVEDVYIETLEQWRIENGIEKFDLVAHSLGGYLGMAYCLKHPDRVNKIVMVSPGGVERSPFAITNPEYQEIYKKNDRNGEIVIPVSNHVQDYGFLGRYGFITKTFRDLWNMRFSVLTFLRWLGPFGPKFLIDRNADKLTRSGNIQDINEIDLFLKYIYSCSVRASFSETSITRLFDATVVGKTPILDKLEKFGDRLKDKNMLWVYGEHDFMYKECGVESIKVMEKHLKGQSEETQGTQRMTLINNAGHNMYLDNSAAFNKAIVEFFRY</sequence>
<protein>
    <recommendedName>
        <fullName evidence="1">AB hydrolase-1 domain-containing protein</fullName>
    </recommendedName>
</protein>
<accession>A0A4T0X435</accession>
<dbReference type="PANTHER" id="PTHR42886:SF23">
    <property type="entry name" value="1-ACYLGLYCEROL-3-PHOSPHATE O-ACYLTRANSFERASE ICT1-RELATED"/>
    <property type="match status" value="1"/>
</dbReference>
<dbReference type="GO" id="GO:0035965">
    <property type="term" value="P:cardiolipin acyl-chain remodeling"/>
    <property type="evidence" value="ECO:0007669"/>
    <property type="project" value="TreeGrafter"/>
</dbReference>
<dbReference type="PANTHER" id="PTHR42886">
    <property type="entry name" value="RE40534P-RELATED"/>
    <property type="match status" value="1"/>
</dbReference>
<feature type="domain" description="AB hydrolase-1" evidence="1">
    <location>
        <begin position="141"/>
        <end position="339"/>
    </location>
</feature>
<reference evidence="2 3" key="1">
    <citation type="journal article" date="2019" name="Front. Genet.">
        <title>Whole-Genome Sequencing of the Opportunistic Yeast Pathogen Candida inconspicua Uncovers Its Hybrid Origin.</title>
        <authorList>
            <person name="Mixao V."/>
            <person name="Hansen A.P."/>
            <person name="Saus E."/>
            <person name="Boekhout T."/>
            <person name="Lass-Florl C."/>
            <person name="Gabaldon T."/>
        </authorList>
    </citation>
    <scope>NUCLEOTIDE SEQUENCE [LARGE SCALE GENOMIC DNA]</scope>
    <source>
        <strain evidence="2 3">CBS 180</strain>
    </source>
</reference>
<dbReference type="EMBL" id="SELW01000220">
    <property type="protein sequence ID" value="TID29993.1"/>
    <property type="molecule type" value="Genomic_DNA"/>
</dbReference>